<gene>
    <name evidence="2" type="ORF">F2P81_009444</name>
</gene>
<reference evidence="2 3" key="1">
    <citation type="submission" date="2019-06" db="EMBL/GenBank/DDBJ databases">
        <title>Draft genomes of female and male turbot (Scophthalmus maximus).</title>
        <authorList>
            <person name="Xu H."/>
            <person name="Xu X.-W."/>
            <person name="Shao C."/>
            <person name="Chen S."/>
        </authorList>
    </citation>
    <scope>NUCLEOTIDE SEQUENCE [LARGE SCALE GENOMIC DNA]</scope>
    <source>
        <strain evidence="2">Ysfricsl-2016a</strain>
        <tissue evidence="2">Blood</tissue>
    </source>
</reference>
<accession>A0A6A4T4N0</accession>
<feature type="compositionally biased region" description="Basic and acidic residues" evidence="1">
    <location>
        <begin position="81"/>
        <end position="97"/>
    </location>
</feature>
<sequence length="97" mass="10757">MDFGPSVTRRGGQRVRRELLVFLNEVKLDLRREGGKREGVGGSSPLTKKKSAFATVHGENMAMLRGPRTQPLHAPEAPRCTADKRTRAGANGRERYL</sequence>
<comment type="caution">
    <text evidence="2">The sequence shown here is derived from an EMBL/GenBank/DDBJ whole genome shotgun (WGS) entry which is preliminary data.</text>
</comment>
<feature type="region of interest" description="Disordered" evidence="1">
    <location>
        <begin position="66"/>
        <end position="97"/>
    </location>
</feature>
<name>A0A6A4T4N0_SCOMX</name>
<organism evidence="2 3">
    <name type="scientific">Scophthalmus maximus</name>
    <name type="common">Turbot</name>
    <name type="synonym">Psetta maxima</name>
    <dbReference type="NCBI Taxonomy" id="52904"/>
    <lineage>
        <taxon>Eukaryota</taxon>
        <taxon>Metazoa</taxon>
        <taxon>Chordata</taxon>
        <taxon>Craniata</taxon>
        <taxon>Vertebrata</taxon>
        <taxon>Euteleostomi</taxon>
        <taxon>Actinopterygii</taxon>
        <taxon>Neopterygii</taxon>
        <taxon>Teleostei</taxon>
        <taxon>Neoteleostei</taxon>
        <taxon>Acanthomorphata</taxon>
        <taxon>Carangaria</taxon>
        <taxon>Pleuronectiformes</taxon>
        <taxon>Pleuronectoidei</taxon>
        <taxon>Scophthalmidae</taxon>
        <taxon>Scophthalmus</taxon>
    </lineage>
</organism>
<evidence type="ECO:0000313" key="3">
    <source>
        <dbReference type="Proteomes" id="UP000438429"/>
    </source>
</evidence>
<proteinExistence type="predicted"/>
<evidence type="ECO:0000313" key="2">
    <source>
        <dbReference type="EMBL" id="KAF0038960.1"/>
    </source>
</evidence>
<dbReference type="AlphaFoldDB" id="A0A6A4T4N0"/>
<dbReference type="EMBL" id="VEVO01000008">
    <property type="protein sequence ID" value="KAF0038960.1"/>
    <property type="molecule type" value="Genomic_DNA"/>
</dbReference>
<protein>
    <submittedName>
        <fullName evidence="2">Uncharacterized protein</fullName>
    </submittedName>
</protein>
<evidence type="ECO:0000256" key="1">
    <source>
        <dbReference type="SAM" id="MobiDB-lite"/>
    </source>
</evidence>
<dbReference type="Proteomes" id="UP000438429">
    <property type="component" value="Unassembled WGS sequence"/>
</dbReference>